<comment type="caution">
    <text evidence="4">The sequence shown here is derived from an EMBL/GenBank/DDBJ whole genome shotgun (WGS) entry which is preliminary data.</text>
</comment>
<feature type="repeat" description="WD" evidence="3">
    <location>
        <begin position="179"/>
        <end position="212"/>
    </location>
</feature>
<dbReference type="CDD" id="cd00200">
    <property type="entry name" value="WD40"/>
    <property type="match status" value="1"/>
</dbReference>
<dbReference type="InterPro" id="IPR019775">
    <property type="entry name" value="WD40_repeat_CS"/>
</dbReference>
<dbReference type="Proteomes" id="UP001515480">
    <property type="component" value="Unassembled WGS sequence"/>
</dbReference>
<evidence type="ECO:0008006" key="6">
    <source>
        <dbReference type="Google" id="ProtNLM"/>
    </source>
</evidence>
<dbReference type="PROSITE" id="PS00678">
    <property type="entry name" value="WD_REPEATS_1"/>
    <property type="match status" value="1"/>
</dbReference>
<keyword evidence="1 3" id="KW-0853">WD repeat</keyword>
<organism evidence="4 5">
    <name type="scientific">Prymnesium parvum</name>
    <name type="common">Toxic golden alga</name>
    <dbReference type="NCBI Taxonomy" id="97485"/>
    <lineage>
        <taxon>Eukaryota</taxon>
        <taxon>Haptista</taxon>
        <taxon>Haptophyta</taxon>
        <taxon>Prymnesiophyceae</taxon>
        <taxon>Prymnesiales</taxon>
        <taxon>Prymnesiaceae</taxon>
        <taxon>Prymnesium</taxon>
    </lineage>
</organism>
<dbReference type="PROSITE" id="PS50082">
    <property type="entry name" value="WD_REPEATS_2"/>
    <property type="match status" value="5"/>
</dbReference>
<proteinExistence type="predicted"/>
<dbReference type="Pfam" id="PF00400">
    <property type="entry name" value="WD40"/>
    <property type="match status" value="6"/>
</dbReference>
<dbReference type="InterPro" id="IPR020472">
    <property type="entry name" value="WD40_PAC1"/>
</dbReference>
<evidence type="ECO:0000313" key="5">
    <source>
        <dbReference type="Proteomes" id="UP001515480"/>
    </source>
</evidence>
<dbReference type="GO" id="GO:0006886">
    <property type="term" value="P:intracellular protein transport"/>
    <property type="evidence" value="ECO:0007669"/>
    <property type="project" value="TreeGrafter"/>
</dbReference>
<dbReference type="InterPro" id="IPR050844">
    <property type="entry name" value="Coatomer_complex_subunit"/>
</dbReference>
<dbReference type="PANTHER" id="PTHR19876">
    <property type="entry name" value="COATOMER"/>
    <property type="match status" value="1"/>
</dbReference>
<dbReference type="PROSITE" id="PS50294">
    <property type="entry name" value="WD_REPEATS_REGION"/>
    <property type="match status" value="4"/>
</dbReference>
<dbReference type="InterPro" id="IPR015943">
    <property type="entry name" value="WD40/YVTN_repeat-like_dom_sf"/>
</dbReference>
<dbReference type="EMBL" id="JBGBPQ010000012">
    <property type="protein sequence ID" value="KAL1514624.1"/>
    <property type="molecule type" value="Genomic_DNA"/>
</dbReference>
<keyword evidence="5" id="KW-1185">Reference proteome</keyword>
<name>A0AB34J5D8_PRYPA</name>
<dbReference type="GO" id="GO:0006888">
    <property type="term" value="P:endoplasmic reticulum to Golgi vesicle-mediated transport"/>
    <property type="evidence" value="ECO:0007669"/>
    <property type="project" value="TreeGrafter"/>
</dbReference>
<dbReference type="InterPro" id="IPR001680">
    <property type="entry name" value="WD40_rpt"/>
</dbReference>
<evidence type="ECO:0000313" key="4">
    <source>
        <dbReference type="EMBL" id="KAL1514624.1"/>
    </source>
</evidence>
<sequence length="340" mass="37295">MELVGQEEEEGEAAASGVDGLSVWSSGVPRSAGLRTHALKCVSTLSGHHSGIRVIAVLHDRVFTGSYDNTIKVWKLDGGGCEATLEGHVAWIRSLFCHTRDPVLFSGSDDGMIKMWRTDTHEHVQDILPPQIEGEEDQAANRGILAITFDQDRNWLIAGSYESHIYIWEYPTCTFLHLLAGHRSAVRALVIYNGCLMSGSYDRTVKLWELDNPTTCVGSLGTRGSVWALAVYEGMLLGAVGDSSIKVWRMDSWEQVATLSGHRGLVLALATHADRLLSGSDDRCIRVWRMGTWECERILTGHNGGVVGVCIVQGNLISASNDSFIKVWNSTGIQRPFTAK</sequence>
<feature type="repeat" description="WD" evidence="3">
    <location>
        <begin position="45"/>
        <end position="84"/>
    </location>
</feature>
<dbReference type="PRINTS" id="PR00320">
    <property type="entry name" value="GPROTEINBRPT"/>
</dbReference>
<protein>
    <recommendedName>
        <fullName evidence="6">Guanine nucleotide-binding protein subunit beta-like protein</fullName>
    </recommendedName>
</protein>
<evidence type="ECO:0000256" key="3">
    <source>
        <dbReference type="PROSITE-ProRule" id="PRU00221"/>
    </source>
</evidence>
<dbReference type="Gene3D" id="2.130.10.10">
    <property type="entry name" value="YVTN repeat-like/Quinoprotein amine dehydrogenase"/>
    <property type="match status" value="2"/>
</dbReference>
<keyword evidence="2" id="KW-0677">Repeat</keyword>
<evidence type="ECO:0000256" key="1">
    <source>
        <dbReference type="ARBA" id="ARBA00022574"/>
    </source>
</evidence>
<dbReference type="GO" id="GO:0006891">
    <property type="term" value="P:intra-Golgi vesicle-mediated transport"/>
    <property type="evidence" value="ECO:0007669"/>
    <property type="project" value="TreeGrafter"/>
</dbReference>
<feature type="repeat" description="WD" evidence="3">
    <location>
        <begin position="259"/>
        <end position="290"/>
    </location>
</feature>
<dbReference type="SMART" id="SM00320">
    <property type="entry name" value="WD40"/>
    <property type="match status" value="7"/>
</dbReference>
<dbReference type="PANTHER" id="PTHR19876:SF2">
    <property type="entry name" value="COATOMER SUBUNIT BETA"/>
    <property type="match status" value="1"/>
</dbReference>
<dbReference type="GO" id="GO:0030126">
    <property type="term" value="C:COPI vesicle coat"/>
    <property type="evidence" value="ECO:0007669"/>
    <property type="project" value="TreeGrafter"/>
</dbReference>
<gene>
    <name evidence="4" type="ORF">AB1Y20_003718</name>
</gene>
<accession>A0AB34J5D8</accession>
<evidence type="ECO:0000256" key="2">
    <source>
        <dbReference type="ARBA" id="ARBA00022737"/>
    </source>
</evidence>
<dbReference type="InterPro" id="IPR036322">
    <property type="entry name" value="WD40_repeat_dom_sf"/>
</dbReference>
<dbReference type="GO" id="GO:0006890">
    <property type="term" value="P:retrograde vesicle-mediated transport, Golgi to endoplasmic reticulum"/>
    <property type="evidence" value="ECO:0007669"/>
    <property type="project" value="TreeGrafter"/>
</dbReference>
<feature type="repeat" description="WD" evidence="3">
    <location>
        <begin position="85"/>
        <end position="126"/>
    </location>
</feature>
<dbReference type="SUPFAM" id="SSF50978">
    <property type="entry name" value="WD40 repeat-like"/>
    <property type="match status" value="1"/>
</dbReference>
<feature type="repeat" description="WD" evidence="3">
    <location>
        <begin position="299"/>
        <end position="329"/>
    </location>
</feature>
<dbReference type="AlphaFoldDB" id="A0AB34J5D8"/>
<reference evidence="4 5" key="1">
    <citation type="journal article" date="2024" name="Science">
        <title>Giant polyketide synthase enzymes in the biosynthesis of giant marine polyether toxins.</title>
        <authorList>
            <person name="Fallon T.R."/>
            <person name="Shende V.V."/>
            <person name="Wierzbicki I.H."/>
            <person name="Pendleton A.L."/>
            <person name="Watervoot N.F."/>
            <person name="Auber R.P."/>
            <person name="Gonzalez D.J."/>
            <person name="Wisecaver J.H."/>
            <person name="Moore B.S."/>
        </authorList>
    </citation>
    <scope>NUCLEOTIDE SEQUENCE [LARGE SCALE GENOMIC DNA]</scope>
    <source>
        <strain evidence="4 5">12B1</strain>
    </source>
</reference>